<dbReference type="Proteomes" id="UP001174909">
    <property type="component" value="Unassembled WGS sequence"/>
</dbReference>
<sequence length="108" mass="12073">MSDLGSEDMEDQGPNLGSYEGGRNEAGERHGQGKALLPNGDRYDGDYICGQRYGKMSADSNCPITWRKTWILNPVFSKCVFPRRRPPSLMGVWQAATTSSLLYPMLLR</sequence>
<protein>
    <submittedName>
        <fullName evidence="2">Radial spoke head 1 homolog</fullName>
    </submittedName>
</protein>
<dbReference type="Gene3D" id="2.20.110.10">
    <property type="entry name" value="Histone H3 K4-specific methyltransferase SET7/9 N-terminal domain"/>
    <property type="match status" value="1"/>
</dbReference>
<organism evidence="2 3">
    <name type="scientific">Geodia barretti</name>
    <name type="common">Barrett's horny sponge</name>
    <dbReference type="NCBI Taxonomy" id="519541"/>
    <lineage>
        <taxon>Eukaryota</taxon>
        <taxon>Metazoa</taxon>
        <taxon>Porifera</taxon>
        <taxon>Demospongiae</taxon>
        <taxon>Heteroscleromorpha</taxon>
        <taxon>Tetractinellida</taxon>
        <taxon>Astrophorina</taxon>
        <taxon>Geodiidae</taxon>
        <taxon>Geodia</taxon>
    </lineage>
</organism>
<feature type="compositionally biased region" description="Basic and acidic residues" evidence="1">
    <location>
        <begin position="22"/>
        <end position="31"/>
    </location>
</feature>
<comment type="caution">
    <text evidence="2">The sequence shown here is derived from an EMBL/GenBank/DDBJ whole genome shotgun (WGS) entry which is preliminary data.</text>
</comment>
<dbReference type="SUPFAM" id="SSF82185">
    <property type="entry name" value="Histone H3 K4-specific methyltransferase SET7/9 N-terminal domain"/>
    <property type="match status" value="1"/>
</dbReference>
<dbReference type="EMBL" id="CASHTH010001647">
    <property type="protein sequence ID" value="CAI8017685.1"/>
    <property type="molecule type" value="Genomic_DNA"/>
</dbReference>
<evidence type="ECO:0000313" key="3">
    <source>
        <dbReference type="Proteomes" id="UP001174909"/>
    </source>
</evidence>
<proteinExistence type="predicted"/>
<feature type="compositionally biased region" description="Acidic residues" evidence="1">
    <location>
        <begin position="1"/>
        <end position="11"/>
    </location>
</feature>
<gene>
    <name evidence="2" type="ORF">GBAR_LOCUS10699</name>
</gene>
<evidence type="ECO:0000256" key="1">
    <source>
        <dbReference type="SAM" id="MobiDB-lite"/>
    </source>
</evidence>
<accession>A0AA35RTZ3</accession>
<keyword evidence="3" id="KW-1185">Reference proteome</keyword>
<evidence type="ECO:0000313" key="2">
    <source>
        <dbReference type="EMBL" id="CAI8017685.1"/>
    </source>
</evidence>
<reference evidence="2" key="1">
    <citation type="submission" date="2023-03" db="EMBL/GenBank/DDBJ databases">
        <authorList>
            <person name="Steffen K."/>
            <person name="Cardenas P."/>
        </authorList>
    </citation>
    <scope>NUCLEOTIDE SEQUENCE</scope>
</reference>
<name>A0AA35RTZ3_GEOBA</name>
<feature type="region of interest" description="Disordered" evidence="1">
    <location>
        <begin position="1"/>
        <end position="38"/>
    </location>
</feature>
<dbReference type="AlphaFoldDB" id="A0AA35RTZ3"/>